<reference evidence="2" key="1">
    <citation type="submission" date="2016-10" db="EMBL/GenBank/DDBJ databases">
        <authorList>
            <person name="Varghese N."/>
            <person name="Submissions S."/>
        </authorList>
    </citation>
    <scope>NUCLEOTIDE SEQUENCE [LARGE SCALE GENOMIC DNA]</scope>
    <source>
        <strain evidence="2">DSM 21772</strain>
    </source>
</reference>
<organism evidence="1 2">
    <name type="scientific">Microterricola viridarii</name>
    <dbReference type="NCBI Taxonomy" id="412690"/>
    <lineage>
        <taxon>Bacteria</taxon>
        <taxon>Bacillati</taxon>
        <taxon>Actinomycetota</taxon>
        <taxon>Actinomycetes</taxon>
        <taxon>Micrococcales</taxon>
        <taxon>Microbacteriaceae</taxon>
        <taxon>Microterricola</taxon>
    </lineage>
</organism>
<dbReference type="EMBL" id="LT629742">
    <property type="protein sequence ID" value="SDS98654.1"/>
    <property type="molecule type" value="Genomic_DNA"/>
</dbReference>
<accession>A0A1H1WNL8</accession>
<name>A0A1H1WNL8_9MICO</name>
<protein>
    <submittedName>
        <fullName evidence="1">Uncharacterized protein</fullName>
    </submittedName>
</protein>
<evidence type="ECO:0000313" key="2">
    <source>
        <dbReference type="Proteomes" id="UP000181956"/>
    </source>
</evidence>
<sequence>MWRKTHLVAACEPRPGGFREQPSKGPFSKLFAELPTQNRSGLKSGAILGFRTVSWVLELGVVF</sequence>
<gene>
    <name evidence="1" type="ORF">SAMN04489834_2579</name>
</gene>
<dbReference type="Proteomes" id="UP000181956">
    <property type="component" value="Chromosome I"/>
</dbReference>
<proteinExistence type="predicted"/>
<dbReference type="AlphaFoldDB" id="A0A1H1WNL8"/>
<keyword evidence="2" id="KW-1185">Reference proteome</keyword>
<evidence type="ECO:0000313" key="1">
    <source>
        <dbReference type="EMBL" id="SDS98654.1"/>
    </source>
</evidence>